<dbReference type="InterPro" id="IPR052159">
    <property type="entry name" value="Competence_DNA_uptake"/>
</dbReference>
<evidence type="ECO:0000256" key="6">
    <source>
        <dbReference type="SAM" id="Phobius"/>
    </source>
</evidence>
<feature type="transmembrane region" description="Helical" evidence="6">
    <location>
        <begin position="288"/>
        <end position="312"/>
    </location>
</feature>
<organism evidence="8 9">
    <name type="scientific">Candidatus Beckwithbacteria bacterium RIFCSPHIGHO2_12_FULL_47_17</name>
    <dbReference type="NCBI Taxonomy" id="1797460"/>
    <lineage>
        <taxon>Bacteria</taxon>
        <taxon>Candidatus Beckwithiibacteriota</taxon>
    </lineage>
</organism>
<reference evidence="8 9" key="1">
    <citation type="journal article" date="2016" name="Nat. Commun.">
        <title>Thousands of microbial genomes shed light on interconnected biogeochemical processes in an aquifer system.</title>
        <authorList>
            <person name="Anantharaman K."/>
            <person name="Brown C.T."/>
            <person name="Hug L.A."/>
            <person name="Sharon I."/>
            <person name="Castelle C.J."/>
            <person name="Probst A.J."/>
            <person name="Thomas B.C."/>
            <person name="Singh A."/>
            <person name="Wilkins M.J."/>
            <person name="Karaoz U."/>
            <person name="Brodie E.L."/>
            <person name="Williams K.H."/>
            <person name="Hubbard S.S."/>
            <person name="Banfield J.F."/>
        </authorList>
    </citation>
    <scope>NUCLEOTIDE SEQUENCE [LARGE SCALE GENOMIC DNA]</scope>
</reference>
<proteinExistence type="predicted"/>
<feature type="transmembrane region" description="Helical" evidence="6">
    <location>
        <begin position="233"/>
        <end position="252"/>
    </location>
</feature>
<accession>A0A1F5DNM5</accession>
<name>A0A1F5DNM5_9BACT</name>
<dbReference type="AlphaFoldDB" id="A0A1F5DNM5"/>
<dbReference type="PANTHER" id="PTHR30619">
    <property type="entry name" value="DNA INTERNALIZATION/COMPETENCE PROTEIN COMEC/REC2"/>
    <property type="match status" value="1"/>
</dbReference>
<keyword evidence="5 6" id="KW-0472">Membrane</keyword>
<evidence type="ECO:0000313" key="9">
    <source>
        <dbReference type="Proteomes" id="UP000176791"/>
    </source>
</evidence>
<comment type="caution">
    <text evidence="8">The sequence shown here is derived from an EMBL/GenBank/DDBJ whole genome shotgun (WGS) entry which is preliminary data.</text>
</comment>
<evidence type="ECO:0000256" key="5">
    <source>
        <dbReference type="ARBA" id="ARBA00023136"/>
    </source>
</evidence>
<gene>
    <name evidence="8" type="ORF">A3E73_02775</name>
</gene>
<dbReference type="NCBIfam" id="TIGR00360">
    <property type="entry name" value="ComEC_N-term"/>
    <property type="match status" value="1"/>
</dbReference>
<feature type="domain" description="ComEC/Rec2-related protein" evidence="7">
    <location>
        <begin position="137"/>
        <end position="339"/>
    </location>
</feature>
<dbReference type="InterPro" id="IPR004477">
    <property type="entry name" value="ComEC_N"/>
</dbReference>
<feature type="transmembrane region" description="Helical" evidence="6">
    <location>
        <begin position="159"/>
        <end position="180"/>
    </location>
</feature>
<dbReference type="GO" id="GO:0005886">
    <property type="term" value="C:plasma membrane"/>
    <property type="evidence" value="ECO:0007669"/>
    <property type="project" value="UniProtKB-SubCell"/>
</dbReference>
<evidence type="ECO:0000256" key="2">
    <source>
        <dbReference type="ARBA" id="ARBA00022475"/>
    </source>
</evidence>
<dbReference type="EMBL" id="MEZN01000009">
    <property type="protein sequence ID" value="OGD56758.1"/>
    <property type="molecule type" value="Genomic_DNA"/>
</dbReference>
<keyword evidence="2" id="KW-1003">Cell membrane</keyword>
<feature type="transmembrane region" description="Helical" evidence="6">
    <location>
        <begin position="187"/>
        <end position="203"/>
    </location>
</feature>
<evidence type="ECO:0000256" key="1">
    <source>
        <dbReference type="ARBA" id="ARBA00004651"/>
    </source>
</evidence>
<evidence type="ECO:0000259" key="7">
    <source>
        <dbReference type="Pfam" id="PF03772"/>
    </source>
</evidence>
<comment type="subcellular location">
    <subcellularLocation>
        <location evidence="1">Cell membrane</location>
        <topology evidence="1">Multi-pass membrane protein</topology>
    </subcellularLocation>
</comment>
<protein>
    <recommendedName>
        <fullName evidence="7">ComEC/Rec2-related protein domain-containing protein</fullName>
    </recommendedName>
</protein>
<evidence type="ECO:0000256" key="4">
    <source>
        <dbReference type="ARBA" id="ARBA00022989"/>
    </source>
</evidence>
<sequence>MKPVWWLLIGLVIFLIRFQTSLQATENLDRYTDKPISINGKISSQINLQGSNQSFNVGRVRVRTNLYPAYEYGDRLVISGTLQRQVINPWYSRFSLIYPGIKRVTAGNNIFIGFKNKLAVWYTRVLPEPEAGLLAGIVLGSKRGLPQDFWQALQKTGTLHIVVASGYNVTVVMGAVVFLFAGILPRLWAMVLAMIAVGAYSIMAGLEPAIVRAAIMGTLAYFGQALGKPRDGVRLLAAAAGAMLLINPLFLFDVGFQLSVMATLGILLVCPRLPRLPQGVGESLAAQLFVWPILLYNFGRMSLFGILVNSLIAPLVPYVMILGFLPWLAYVPLHLIVVIINRFG</sequence>
<dbReference type="Proteomes" id="UP000176791">
    <property type="component" value="Unassembled WGS sequence"/>
</dbReference>
<dbReference type="STRING" id="1797460.A3E73_02775"/>
<dbReference type="PANTHER" id="PTHR30619:SF7">
    <property type="entry name" value="BETA-LACTAMASE DOMAIN PROTEIN"/>
    <property type="match status" value="1"/>
</dbReference>
<evidence type="ECO:0000256" key="3">
    <source>
        <dbReference type="ARBA" id="ARBA00022692"/>
    </source>
</evidence>
<keyword evidence="4 6" id="KW-1133">Transmembrane helix</keyword>
<dbReference type="Pfam" id="PF03772">
    <property type="entry name" value="Competence"/>
    <property type="match status" value="1"/>
</dbReference>
<evidence type="ECO:0000313" key="8">
    <source>
        <dbReference type="EMBL" id="OGD56758.1"/>
    </source>
</evidence>
<feature type="transmembrane region" description="Helical" evidence="6">
    <location>
        <begin position="318"/>
        <end position="340"/>
    </location>
</feature>
<keyword evidence="3 6" id="KW-0812">Transmembrane</keyword>